<dbReference type="HOGENOM" id="CLU_1827242_0_0_1"/>
<reference evidence="1 2" key="1">
    <citation type="journal article" date="2011" name="Science">
        <title>The ecoresponsive genome of Daphnia pulex.</title>
        <authorList>
            <person name="Colbourne J.K."/>
            <person name="Pfrender M.E."/>
            <person name="Gilbert D."/>
            <person name="Thomas W.K."/>
            <person name="Tucker A."/>
            <person name="Oakley T.H."/>
            <person name="Tokishita S."/>
            <person name="Aerts A."/>
            <person name="Arnold G.J."/>
            <person name="Basu M.K."/>
            <person name="Bauer D.J."/>
            <person name="Caceres C.E."/>
            <person name="Carmel L."/>
            <person name="Casola C."/>
            <person name="Choi J.H."/>
            <person name="Detter J.C."/>
            <person name="Dong Q."/>
            <person name="Dusheyko S."/>
            <person name="Eads B.D."/>
            <person name="Frohlich T."/>
            <person name="Geiler-Samerotte K.A."/>
            <person name="Gerlach D."/>
            <person name="Hatcher P."/>
            <person name="Jogdeo S."/>
            <person name="Krijgsveld J."/>
            <person name="Kriventseva E.V."/>
            <person name="Kultz D."/>
            <person name="Laforsch C."/>
            <person name="Lindquist E."/>
            <person name="Lopez J."/>
            <person name="Manak J.R."/>
            <person name="Muller J."/>
            <person name="Pangilinan J."/>
            <person name="Patwardhan R.P."/>
            <person name="Pitluck S."/>
            <person name="Pritham E.J."/>
            <person name="Rechtsteiner A."/>
            <person name="Rho M."/>
            <person name="Rogozin I.B."/>
            <person name="Sakarya O."/>
            <person name="Salamov A."/>
            <person name="Schaack S."/>
            <person name="Shapiro H."/>
            <person name="Shiga Y."/>
            <person name="Skalitzky C."/>
            <person name="Smith Z."/>
            <person name="Souvorov A."/>
            <person name="Sung W."/>
            <person name="Tang Z."/>
            <person name="Tsuchiya D."/>
            <person name="Tu H."/>
            <person name="Vos H."/>
            <person name="Wang M."/>
            <person name="Wolf Y.I."/>
            <person name="Yamagata H."/>
            <person name="Yamada T."/>
            <person name="Ye Y."/>
            <person name="Shaw J.R."/>
            <person name="Andrews J."/>
            <person name="Crease T.J."/>
            <person name="Tang H."/>
            <person name="Lucas S.M."/>
            <person name="Robertson H.M."/>
            <person name="Bork P."/>
            <person name="Koonin E.V."/>
            <person name="Zdobnov E.M."/>
            <person name="Grigoriev I.V."/>
            <person name="Lynch M."/>
            <person name="Boore J.L."/>
        </authorList>
    </citation>
    <scope>NUCLEOTIDE SEQUENCE [LARGE SCALE GENOMIC DNA]</scope>
</reference>
<proteinExistence type="predicted"/>
<dbReference type="EMBL" id="GL732542">
    <property type="protein sequence ID" value="EFX81784.1"/>
    <property type="molecule type" value="Genomic_DNA"/>
</dbReference>
<dbReference type="AlphaFoldDB" id="E9GFL8"/>
<accession>E9GFL8</accession>
<organism evidence="1 2">
    <name type="scientific">Daphnia pulex</name>
    <name type="common">Water flea</name>
    <dbReference type="NCBI Taxonomy" id="6669"/>
    <lineage>
        <taxon>Eukaryota</taxon>
        <taxon>Metazoa</taxon>
        <taxon>Ecdysozoa</taxon>
        <taxon>Arthropoda</taxon>
        <taxon>Crustacea</taxon>
        <taxon>Branchiopoda</taxon>
        <taxon>Diplostraca</taxon>
        <taxon>Cladocera</taxon>
        <taxon>Anomopoda</taxon>
        <taxon>Daphniidae</taxon>
        <taxon>Daphnia</taxon>
    </lineage>
</organism>
<sequence length="141" mass="15891">MLNQDPLELRLAVWVVVEAAKYMRPGPDDDWPALCFLGAKGVPPETQSDKKGRAQISTVWGCRTPYIKFWQLDGRLSSARRKEKFETDNGVVAAQTSRANALVQMGTPNVKLMRDSWKNVKLQFPAPNFLIRLTNRTFLGG</sequence>
<evidence type="ECO:0000313" key="2">
    <source>
        <dbReference type="Proteomes" id="UP000000305"/>
    </source>
</evidence>
<name>E9GFL8_DAPPU</name>
<dbReference type="InParanoid" id="E9GFL8"/>
<evidence type="ECO:0000313" key="1">
    <source>
        <dbReference type="EMBL" id="EFX81784.1"/>
    </source>
</evidence>
<dbReference type="Proteomes" id="UP000000305">
    <property type="component" value="Unassembled WGS sequence"/>
</dbReference>
<keyword evidence="2" id="KW-1185">Reference proteome</keyword>
<gene>
    <name evidence="1" type="ORF">DAPPUDRAFT_242008</name>
</gene>
<protein>
    <submittedName>
        <fullName evidence="1">Uncharacterized protein</fullName>
    </submittedName>
</protein>
<dbReference type="KEGG" id="dpx:DAPPUDRAFT_242008"/>